<comment type="caution">
    <text evidence="1">The sequence shown here is derived from an EMBL/GenBank/DDBJ whole genome shotgun (WGS) entry which is preliminary data.</text>
</comment>
<protein>
    <submittedName>
        <fullName evidence="1">Uncharacterized protein</fullName>
    </submittedName>
</protein>
<evidence type="ECO:0000313" key="1">
    <source>
        <dbReference type="EMBL" id="KAI4384232.1"/>
    </source>
</evidence>
<gene>
    <name evidence="1" type="ORF">MLD38_002414</name>
</gene>
<sequence length="489" mass="55516">MASVIYITDESSGMTIDDLERLAKIKQLLLSVLSGDRDKRSANTAVTVGSTHTQRRLHQLMYADGDYNKVESDQGSSSLSGDWGKPFVTVENCVDKGYTVVNLRCVDRPKLLFDAICTMTDMGYVVYHGTVIAEGPEAYQEYYIRHMDGYPISSEAERRRVIICLEAAIKRRSSEPAYYYSVPARRQQPARSPKVVSIPVHFVDPEPTRMRARSREELAAKIQAAFRGFVVRKYVKKLDVLRREVEEIERRVREVETAELMRRDERERLKVNEALMSLLLRLDSVRGVDAGVRDLRKTVIRKAIQLQEKVDAMAAAADLADHKDGGAAEVEKREEGGIDLPDLPDADDQIDKQVADLLDQGEGSCVDARCEEPVLDSPRPKMGGCDKAEQNEERISDALNLKEGRDNAEQRGDLEAMLARMMEDNEKMMTLMMQLFERNERQTQLLSLLSQRVERLEKAFLCEKLRRKKTREATDGNRLPNSIKCGKKL</sequence>
<organism evidence="1 2">
    <name type="scientific">Melastoma candidum</name>
    <dbReference type="NCBI Taxonomy" id="119954"/>
    <lineage>
        <taxon>Eukaryota</taxon>
        <taxon>Viridiplantae</taxon>
        <taxon>Streptophyta</taxon>
        <taxon>Embryophyta</taxon>
        <taxon>Tracheophyta</taxon>
        <taxon>Spermatophyta</taxon>
        <taxon>Magnoliopsida</taxon>
        <taxon>eudicotyledons</taxon>
        <taxon>Gunneridae</taxon>
        <taxon>Pentapetalae</taxon>
        <taxon>rosids</taxon>
        <taxon>malvids</taxon>
        <taxon>Myrtales</taxon>
        <taxon>Melastomataceae</taxon>
        <taxon>Melastomatoideae</taxon>
        <taxon>Melastomateae</taxon>
        <taxon>Melastoma</taxon>
    </lineage>
</organism>
<proteinExistence type="predicted"/>
<name>A0ACB9S7U2_9MYRT</name>
<dbReference type="EMBL" id="CM042881">
    <property type="protein sequence ID" value="KAI4384232.1"/>
    <property type="molecule type" value="Genomic_DNA"/>
</dbReference>
<keyword evidence="2" id="KW-1185">Reference proteome</keyword>
<reference evidence="2" key="1">
    <citation type="journal article" date="2023" name="Front. Plant Sci.">
        <title>Chromosomal-level genome assembly of Melastoma candidum provides insights into trichome evolution.</title>
        <authorList>
            <person name="Zhong Y."/>
            <person name="Wu W."/>
            <person name="Sun C."/>
            <person name="Zou P."/>
            <person name="Liu Y."/>
            <person name="Dai S."/>
            <person name="Zhou R."/>
        </authorList>
    </citation>
    <scope>NUCLEOTIDE SEQUENCE [LARGE SCALE GENOMIC DNA]</scope>
</reference>
<evidence type="ECO:0000313" key="2">
    <source>
        <dbReference type="Proteomes" id="UP001057402"/>
    </source>
</evidence>
<dbReference type="Proteomes" id="UP001057402">
    <property type="component" value="Chromosome 2"/>
</dbReference>
<accession>A0ACB9S7U2</accession>